<name>A0A0F4LXG4_9LACO</name>
<dbReference type="InterPro" id="IPR009192">
    <property type="entry name" value="Diol/glycerol_deHydtase_re_ssu"/>
</dbReference>
<sequence>MANQSNQDRPAIIIGVLQDEQLPDSQKSLLYGIEEEEIPYAFQTIAASDVIDRAYQSALASKLSVGIALEGSRVVVHYKNLRPTKPLFDLTTSDRAQLKILGANAARLVKGLPFKKQD</sequence>
<dbReference type="PATRIC" id="fig|1218492.5.peg.585"/>
<dbReference type="InterPro" id="IPR003208">
    <property type="entry name" value="Dehydtase/Dehydtase_re"/>
</dbReference>
<evidence type="ECO:0000313" key="2">
    <source>
        <dbReference type="Proteomes" id="UP000033558"/>
    </source>
</evidence>
<accession>A0A0F4LXG4</accession>
<dbReference type="AlphaFoldDB" id="A0A0F4LXG4"/>
<dbReference type="SUPFAM" id="SSF52968">
    <property type="entry name" value="B12-dependent dehydatase associated subunit"/>
    <property type="match status" value="1"/>
</dbReference>
<organism evidence="1 2">
    <name type="scientific">Bombilactobacillus mellifer</name>
    <dbReference type="NCBI Taxonomy" id="1218492"/>
    <lineage>
        <taxon>Bacteria</taxon>
        <taxon>Bacillati</taxon>
        <taxon>Bacillota</taxon>
        <taxon>Bacilli</taxon>
        <taxon>Lactobacillales</taxon>
        <taxon>Lactobacillaceae</taxon>
        <taxon>Bombilactobacillus</taxon>
    </lineage>
</organism>
<dbReference type="PIRSF" id="PIRSF011503">
    <property type="entry name" value="DdrB_PduH"/>
    <property type="match status" value="1"/>
</dbReference>
<dbReference type="Gene3D" id="3.40.50.10150">
    <property type="entry name" value="B12-dependent dehydatase associated subunit"/>
    <property type="match status" value="1"/>
</dbReference>
<dbReference type="Pfam" id="PF02288">
    <property type="entry name" value="Dehydratase_MU"/>
    <property type="match status" value="1"/>
</dbReference>
<evidence type="ECO:0000313" key="1">
    <source>
        <dbReference type="EMBL" id="KJY62261.1"/>
    </source>
</evidence>
<dbReference type="EMBL" id="JXJQ01000006">
    <property type="protein sequence ID" value="KJY62261.1"/>
    <property type="molecule type" value="Genomic_DNA"/>
</dbReference>
<comment type="caution">
    <text evidence="1">The sequence shown here is derived from an EMBL/GenBank/DDBJ whole genome shotgun (WGS) entry which is preliminary data.</text>
</comment>
<dbReference type="RefSeq" id="WP_232354631.1">
    <property type="nucleotide sequence ID" value="NZ_JAMBJK010000006.1"/>
</dbReference>
<proteinExistence type="predicted"/>
<dbReference type="STRING" id="1218492.JG30_04610"/>
<dbReference type="InterPro" id="IPR010254">
    <property type="entry name" value="B12-dep_deHydtase_bsu"/>
</dbReference>
<dbReference type="Proteomes" id="UP000033558">
    <property type="component" value="Unassembled WGS sequence"/>
</dbReference>
<dbReference type="HOGENOM" id="CLU_139758_0_0_9"/>
<gene>
    <name evidence="1" type="ORF">JG30_04610</name>
</gene>
<protein>
    <submittedName>
        <fullName evidence="1">Propanediol dehydratase reactivation protein PduH</fullName>
    </submittedName>
</protein>
<reference evidence="1 2" key="1">
    <citation type="submission" date="2015-01" db="EMBL/GenBank/DDBJ databases">
        <title>Comparative genomics of the lactic acid bacteria isolated from the honey bee gut.</title>
        <authorList>
            <person name="Ellegaard K.M."/>
            <person name="Tamarit D."/>
            <person name="Javelind E."/>
            <person name="Olofsson T."/>
            <person name="Andersson S.G."/>
            <person name="Vasquez A."/>
        </authorList>
    </citation>
    <scope>NUCLEOTIDE SEQUENCE [LARGE SCALE GENOMIC DNA]</scope>
    <source>
        <strain evidence="1 2">Bin4</strain>
    </source>
</reference>
<keyword evidence="2" id="KW-1185">Reference proteome</keyword>